<organism evidence="2 3">
    <name type="scientific">Sistotremastrum suecicum HHB10207 ss-3</name>
    <dbReference type="NCBI Taxonomy" id="1314776"/>
    <lineage>
        <taxon>Eukaryota</taxon>
        <taxon>Fungi</taxon>
        <taxon>Dikarya</taxon>
        <taxon>Basidiomycota</taxon>
        <taxon>Agaricomycotina</taxon>
        <taxon>Agaricomycetes</taxon>
        <taxon>Sistotremastrales</taxon>
        <taxon>Sistotremastraceae</taxon>
        <taxon>Sistotremastrum</taxon>
    </lineage>
</organism>
<proteinExistence type="predicted"/>
<dbReference type="AlphaFoldDB" id="A0A166D150"/>
<feature type="compositionally biased region" description="Polar residues" evidence="1">
    <location>
        <begin position="112"/>
        <end position="126"/>
    </location>
</feature>
<evidence type="ECO:0000313" key="3">
    <source>
        <dbReference type="Proteomes" id="UP000076798"/>
    </source>
</evidence>
<dbReference type="Proteomes" id="UP000076798">
    <property type="component" value="Unassembled WGS sequence"/>
</dbReference>
<accession>A0A166D150</accession>
<keyword evidence="3" id="KW-1185">Reference proteome</keyword>
<feature type="region of interest" description="Disordered" evidence="1">
    <location>
        <begin position="224"/>
        <end position="317"/>
    </location>
</feature>
<feature type="compositionally biased region" description="Polar residues" evidence="1">
    <location>
        <begin position="253"/>
        <end position="265"/>
    </location>
</feature>
<evidence type="ECO:0000313" key="2">
    <source>
        <dbReference type="EMBL" id="KZT38034.1"/>
    </source>
</evidence>
<dbReference type="EMBL" id="KV428071">
    <property type="protein sequence ID" value="KZT38034.1"/>
    <property type="molecule type" value="Genomic_DNA"/>
</dbReference>
<name>A0A166D150_9AGAM</name>
<feature type="compositionally biased region" description="Pro residues" evidence="1">
    <location>
        <begin position="155"/>
        <end position="166"/>
    </location>
</feature>
<feature type="region of interest" description="Disordered" evidence="1">
    <location>
        <begin position="17"/>
        <end position="207"/>
    </location>
</feature>
<feature type="compositionally biased region" description="Polar residues" evidence="1">
    <location>
        <begin position="188"/>
        <end position="197"/>
    </location>
</feature>
<feature type="compositionally biased region" description="Basic and acidic residues" evidence="1">
    <location>
        <begin position="55"/>
        <end position="70"/>
    </location>
</feature>
<evidence type="ECO:0000256" key="1">
    <source>
        <dbReference type="SAM" id="MobiDB-lite"/>
    </source>
</evidence>
<sequence>MSQNYSSIGASLQAVNNAAAPASANTHPSLNRRSRSFSADLKDTPSSPSDSIHPPGRESMRRSFSSDDRSSIGGPVPRGVWHPHHAHAHNLSLEGTPHLPTIPGSPPGTEVGDNSSIAPSPRQSLSPGPRNGSPTSERRRSSSSGASTTRAKKSPPSPTRSVPPSPTRNGTPGHVNGNANGIRDRTKSSASPGSGTVLSYRPHPANPSLDAAAEMLAMRHNHNNLSQPDMHAHAKMTHSPSRSPYNSTPPSPQRIQNQNGRSTSPPRMGGGLTAPNPSPGRVRKISTTSMKAKGKEGAVNVNGKEISGPAKVGESAPRGNSLFRFLSVFSSSSLLASKRRGRS</sequence>
<gene>
    <name evidence="2" type="ORF">SISSUDRAFT_788029</name>
</gene>
<reference evidence="2 3" key="1">
    <citation type="journal article" date="2016" name="Mol. Biol. Evol.">
        <title>Comparative Genomics of Early-Diverging Mushroom-Forming Fungi Provides Insights into the Origins of Lignocellulose Decay Capabilities.</title>
        <authorList>
            <person name="Nagy L.G."/>
            <person name="Riley R."/>
            <person name="Tritt A."/>
            <person name="Adam C."/>
            <person name="Daum C."/>
            <person name="Floudas D."/>
            <person name="Sun H."/>
            <person name="Yadav J.S."/>
            <person name="Pangilinan J."/>
            <person name="Larsson K.H."/>
            <person name="Matsuura K."/>
            <person name="Barry K."/>
            <person name="Labutti K."/>
            <person name="Kuo R."/>
            <person name="Ohm R.A."/>
            <person name="Bhattacharya S.S."/>
            <person name="Shirouzu T."/>
            <person name="Yoshinaga Y."/>
            <person name="Martin F.M."/>
            <person name="Grigoriev I.V."/>
            <person name="Hibbett D.S."/>
        </authorList>
    </citation>
    <scope>NUCLEOTIDE SEQUENCE [LARGE SCALE GENOMIC DNA]</scope>
    <source>
        <strain evidence="2 3">HHB10207 ss-3</strain>
    </source>
</reference>
<protein>
    <submittedName>
        <fullName evidence="2">Uncharacterized protein</fullName>
    </submittedName>
</protein>